<reference evidence="10" key="1">
    <citation type="submission" date="2021-05" db="EMBL/GenBank/DDBJ databases">
        <title>The genome of the haptophyte Pavlova lutheri (Diacronema luteri, Pavlovales) - a model for lipid biosynthesis in eukaryotic algae.</title>
        <authorList>
            <person name="Hulatt C.J."/>
            <person name="Posewitz M.C."/>
        </authorList>
    </citation>
    <scope>NUCLEOTIDE SEQUENCE</scope>
    <source>
        <strain evidence="10">NIVA-4/92</strain>
    </source>
</reference>
<dbReference type="AlphaFoldDB" id="A0A8J5XSB8"/>
<dbReference type="NCBIfam" id="TIGR00231">
    <property type="entry name" value="small_GTP"/>
    <property type="match status" value="1"/>
</dbReference>
<feature type="domain" description="GTPase Der C-terminal KH-domain-like" evidence="9">
    <location>
        <begin position="434"/>
        <end position="509"/>
    </location>
</feature>
<dbReference type="SUPFAM" id="SSF52540">
    <property type="entry name" value="P-loop containing nucleoside triphosphate hydrolases"/>
    <property type="match status" value="2"/>
</dbReference>
<comment type="similarity">
    <text evidence="1">Belongs to the TRAFAC class TrmE-Era-EngA-EngB-Septin-like GTPase superfamily. EngA (Der) GTPase family.</text>
</comment>
<dbReference type="Gene3D" id="3.40.50.300">
    <property type="entry name" value="P-loop containing nucleotide triphosphate hydrolases"/>
    <property type="match status" value="2"/>
</dbReference>
<dbReference type="InterPro" id="IPR006073">
    <property type="entry name" value="GTP-bd"/>
</dbReference>
<evidence type="ECO:0000256" key="6">
    <source>
        <dbReference type="ARBA" id="ARBA00023134"/>
    </source>
</evidence>
<dbReference type="InterPro" id="IPR005225">
    <property type="entry name" value="Small_GTP-bd"/>
</dbReference>
<dbReference type="InterPro" id="IPR032859">
    <property type="entry name" value="KH_dom-like"/>
</dbReference>
<dbReference type="Gene3D" id="3.30.300.20">
    <property type="match status" value="1"/>
</dbReference>
<dbReference type="HAMAP" id="MF_00195">
    <property type="entry name" value="GTPase_Der"/>
    <property type="match status" value="1"/>
</dbReference>
<feature type="domain" description="G" evidence="8">
    <location>
        <begin position="256"/>
        <end position="376"/>
    </location>
</feature>
<dbReference type="Pfam" id="PF01926">
    <property type="entry name" value="MMR_HSR1"/>
    <property type="match status" value="2"/>
</dbReference>
<evidence type="ECO:0000259" key="9">
    <source>
        <dbReference type="Pfam" id="PF14714"/>
    </source>
</evidence>
<dbReference type="OrthoDB" id="8954335at2759"/>
<dbReference type="InterPro" id="IPR016484">
    <property type="entry name" value="GTPase_Der"/>
</dbReference>
<evidence type="ECO:0000256" key="4">
    <source>
        <dbReference type="ARBA" id="ARBA00022737"/>
    </source>
</evidence>
<dbReference type="GO" id="GO:0042254">
    <property type="term" value="P:ribosome biogenesis"/>
    <property type="evidence" value="ECO:0007669"/>
    <property type="project" value="UniProtKB-KW"/>
</dbReference>
<evidence type="ECO:0000256" key="5">
    <source>
        <dbReference type="ARBA" id="ARBA00022741"/>
    </source>
</evidence>
<evidence type="ECO:0000259" key="8">
    <source>
        <dbReference type="Pfam" id="PF01926"/>
    </source>
</evidence>
<dbReference type="Pfam" id="PF14714">
    <property type="entry name" value="KH_dom-like"/>
    <property type="match status" value="1"/>
</dbReference>
<comment type="caution">
    <text evidence="10">The sequence shown here is derived from an EMBL/GenBank/DDBJ whole genome shotgun (WGS) entry which is preliminary data.</text>
</comment>
<keyword evidence="5" id="KW-0547">Nucleotide-binding</keyword>
<dbReference type="CDD" id="cd01894">
    <property type="entry name" value="EngA1"/>
    <property type="match status" value="1"/>
</dbReference>
<accession>A0A8J5XSB8</accession>
<dbReference type="GO" id="GO:0005525">
    <property type="term" value="F:GTP binding"/>
    <property type="evidence" value="ECO:0007669"/>
    <property type="project" value="UniProtKB-KW"/>
</dbReference>
<evidence type="ECO:0000256" key="7">
    <source>
        <dbReference type="ARBA" id="ARBA00032345"/>
    </source>
</evidence>
<keyword evidence="6" id="KW-0342">GTP-binding</keyword>
<dbReference type="EMBL" id="JAGTXO010000010">
    <property type="protein sequence ID" value="KAG8465649.1"/>
    <property type="molecule type" value="Genomic_DNA"/>
</dbReference>
<evidence type="ECO:0000256" key="3">
    <source>
        <dbReference type="ARBA" id="ARBA00022517"/>
    </source>
</evidence>
<evidence type="ECO:0000256" key="1">
    <source>
        <dbReference type="ARBA" id="ARBA00008279"/>
    </source>
</evidence>
<keyword evidence="3" id="KW-0690">Ribosome biogenesis</keyword>
<sequence>MAARCALRRLFNRLSSNHARLPVVALVGAPNVGKSTLFNRLVDRPKRQRNGLAEWAGPEQRAIVSDEPGTTRDRLYGRVEWEGAALQLVDTAGLEEDDRPLGPSGGRADAAGRDRLAAAAEAAEVRHAAERQSELALREASAIVLVVDVSLGMTALDEALVARLRPLGKPLLLAVNKVDSLARAHLMAEFWELGAGEPRPVSALHGAGTGELLSALVDACARAHPNTNAPASASASAPDDEERNAQAARLLLRPLHIAIAGRPNAGKSSLLNHLLGWERAAVSAVAGTTRDALHAELAWEGRTLVLVDTAGLNRRVADRRGADAQGLAQLGASRGVRDATVVLVLFDAALGITQHDVSILARCADEGRSTVLCANKWDAARDAGVHWAAVERGLRESLPTFSHVPMLRLSAATGEGVREAMRVALAVAEGRKARIQTSDLNEAIAHAVALQAPPHGCAVRHAVQVDAEVPTFALFTRGRGLSSSYLRYLERCIREQVAFEGTPVRLVVKDDGSRLRGVATGRVPSMQRAAASPRARARRAMR</sequence>
<feature type="domain" description="G" evidence="8">
    <location>
        <begin position="24"/>
        <end position="177"/>
    </location>
</feature>
<organism evidence="10 11">
    <name type="scientific">Diacronema lutheri</name>
    <name type="common">Unicellular marine alga</name>
    <name type="synonym">Monochrysis lutheri</name>
    <dbReference type="NCBI Taxonomy" id="2081491"/>
    <lineage>
        <taxon>Eukaryota</taxon>
        <taxon>Haptista</taxon>
        <taxon>Haptophyta</taxon>
        <taxon>Pavlovophyceae</taxon>
        <taxon>Pavlovales</taxon>
        <taxon>Pavlovaceae</taxon>
        <taxon>Diacronema</taxon>
    </lineage>
</organism>
<gene>
    <name evidence="10" type="ORF">KFE25_002956</name>
</gene>
<evidence type="ECO:0000256" key="2">
    <source>
        <dbReference type="ARBA" id="ARBA00020953"/>
    </source>
</evidence>
<dbReference type="InterPro" id="IPR015946">
    <property type="entry name" value="KH_dom-like_a/b"/>
</dbReference>
<keyword evidence="4" id="KW-0677">Repeat</keyword>
<dbReference type="InterPro" id="IPR027417">
    <property type="entry name" value="P-loop_NTPase"/>
</dbReference>
<dbReference type="PANTHER" id="PTHR43834:SF6">
    <property type="entry name" value="GTPASE DER"/>
    <property type="match status" value="1"/>
</dbReference>
<dbReference type="Proteomes" id="UP000751190">
    <property type="component" value="Unassembled WGS sequence"/>
</dbReference>
<protein>
    <recommendedName>
        <fullName evidence="2">GTPase Der</fullName>
    </recommendedName>
    <alternativeName>
        <fullName evidence="7">GTP-binding protein EngA</fullName>
    </alternativeName>
</protein>
<evidence type="ECO:0000313" key="11">
    <source>
        <dbReference type="Proteomes" id="UP000751190"/>
    </source>
</evidence>
<dbReference type="PANTHER" id="PTHR43834">
    <property type="entry name" value="GTPASE DER"/>
    <property type="match status" value="1"/>
</dbReference>
<proteinExistence type="inferred from homology"/>
<dbReference type="OMA" id="MRTDKRT"/>
<keyword evidence="11" id="KW-1185">Reference proteome</keyword>
<name>A0A8J5XSB8_DIALT</name>
<dbReference type="PIRSF" id="PIRSF006485">
    <property type="entry name" value="GTP-binding_EngA"/>
    <property type="match status" value="1"/>
</dbReference>
<evidence type="ECO:0000313" key="10">
    <source>
        <dbReference type="EMBL" id="KAG8465649.1"/>
    </source>
</evidence>